<sequence length="545" mass="60601">MAEEPTLPRLPGPGHAAPALFANGRKRGRMALGSASILSTSSDPAVFSSDDDPALDNYMHGARRKKRYVGSWFDQQPASSDSNDSAMGDDMRRLIPKPQPRLFRRQLDSGVWMGQDDSTDNDDCSELELRPSKIVTPSKASVPSKLSSPPILQRFRFTDQELHAQSCIQRCVDEGTEEVDLSQTSLEVISDEILERINQIAPIPTVTKDVAFEQRDPEIKLYLSSNYLKQFPGAIINLEHLTVLSLRGNRLTQLPPALASLKHLKTLNIAQNSLRFLPGELVDLMQRGSTLSEIHLHPNPFYQPQAESSCCSAGAEEYEGSLKQRHFSIVEGTWQGMTTKLRARTPVQFSDSACNIHSDFRLPDPNVSLTAEERQLELEDFTELAAPSGVAEPAPSSERTFEPVGAPSLLDLALRAAVRYPDPEVMRDTIEDCIYVDGSLRPGHKALFDRALKLHQLGGQSCCVCGRETSNLVTEWIEFREVCPTVTQVGANGVQEWSRTLYSRGSWVPFLRRGCSWKCIPAKAIPSDEMAKSQSQMRQPVPRFQ</sequence>
<reference evidence="4" key="1">
    <citation type="submission" date="2023-06" db="EMBL/GenBank/DDBJ databases">
        <title>Genome-scale phylogeny and comparative genomics of the fungal order Sordariales.</title>
        <authorList>
            <consortium name="Lawrence Berkeley National Laboratory"/>
            <person name="Hensen N."/>
            <person name="Bonometti L."/>
            <person name="Westerberg I."/>
            <person name="Brannstrom I.O."/>
            <person name="Guillou S."/>
            <person name="Cros-Aarteil S."/>
            <person name="Calhoun S."/>
            <person name="Haridas S."/>
            <person name="Kuo A."/>
            <person name="Mondo S."/>
            <person name="Pangilinan J."/>
            <person name="Riley R."/>
            <person name="Labutti K."/>
            <person name="Andreopoulos B."/>
            <person name="Lipzen A."/>
            <person name="Chen C."/>
            <person name="Yanf M."/>
            <person name="Daum C."/>
            <person name="Ng V."/>
            <person name="Clum A."/>
            <person name="Steindorff A."/>
            <person name="Ohm R."/>
            <person name="Martin F."/>
            <person name="Silar P."/>
            <person name="Natvig D."/>
            <person name="Lalanne C."/>
            <person name="Gautier V."/>
            <person name="Ament-Velasquez S.L."/>
            <person name="Kruys A."/>
            <person name="Hutchinson M.I."/>
            <person name="Powell A.J."/>
            <person name="Barry K."/>
            <person name="Miller A.N."/>
            <person name="Grigoriev I.V."/>
            <person name="Debuchy R."/>
            <person name="Gladieux P."/>
            <person name="Thoren M.H."/>
            <person name="Johannesson H."/>
        </authorList>
    </citation>
    <scope>NUCLEOTIDE SEQUENCE</scope>
    <source>
        <strain evidence="4">CBS 606.72</strain>
    </source>
</reference>
<dbReference type="PANTHER" id="PTHR48051">
    <property type="match status" value="1"/>
</dbReference>
<dbReference type="InterPro" id="IPR032675">
    <property type="entry name" value="LRR_dom_sf"/>
</dbReference>
<feature type="region of interest" description="Disordered" evidence="3">
    <location>
        <begin position="73"/>
        <end position="100"/>
    </location>
</feature>
<dbReference type="PROSITE" id="PS51450">
    <property type="entry name" value="LRR"/>
    <property type="match status" value="1"/>
</dbReference>
<evidence type="ECO:0000256" key="1">
    <source>
        <dbReference type="ARBA" id="ARBA00022614"/>
    </source>
</evidence>
<comment type="caution">
    <text evidence="4">The sequence shown here is derived from an EMBL/GenBank/DDBJ whole genome shotgun (WGS) entry which is preliminary data.</text>
</comment>
<keyword evidence="1" id="KW-0433">Leucine-rich repeat</keyword>
<dbReference type="SUPFAM" id="SSF52075">
    <property type="entry name" value="Outer arm dynein light chain 1"/>
    <property type="match status" value="1"/>
</dbReference>
<dbReference type="EMBL" id="JAULSU010000001">
    <property type="protein sequence ID" value="KAK0633082.1"/>
    <property type="molecule type" value="Genomic_DNA"/>
</dbReference>
<gene>
    <name evidence="4" type="ORF">B0T14DRAFT_417300</name>
</gene>
<dbReference type="Gene3D" id="3.80.10.10">
    <property type="entry name" value="Ribonuclease Inhibitor"/>
    <property type="match status" value="1"/>
</dbReference>
<evidence type="ECO:0000256" key="3">
    <source>
        <dbReference type="SAM" id="MobiDB-lite"/>
    </source>
</evidence>
<organism evidence="4 5">
    <name type="scientific">Immersiella caudata</name>
    <dbReference type="NCBI Taxonomy" id="314043"/>
    <lineage>
        <taxon>Eukaryota</taxon>
        <taxon>Fungi</taxon>
        <taxon>Dikarya</taxon>
        <taxon>Ascomycota</taxon>
        <taxon>Pezizomycotina</taxon>
        <taxon>Sordariomycetes</taxon>
        <taxon>Sordariomycetidae</taxon>
        <taxon>Sordariales</taxon>
        <taxon>Lasiosphaeriaceae</taxon>
        <taxon>Immersiella</taxon>
    </lineage>
</organism>
<dbReference type="PANTHER" id="PTHR48051:SF1">
    <property type="entry name" value="RAS SUPPRESSOR PROTEIN 1"/>
    <property type="match status" value="1"/>
</dbReference>
<keyword evidence="2" id="KW-0677">Repeat</keyword>
<dbReference type="AlphaFoldDB" id="A0AA40CC78"/>
<dbReference type="Proteomes" id="UP001175000">
    <property type="component" value="Unassembled WGS sequence"/>
</dbReference>
<dbReference type="InterPro" id="IPR001611">
    <property type="entry name" value="Leu-rich_rpt"/>
</dbReference>
<feature type="region of interest" description="Disordered" evidence="3">
    <location>
        <begin position="1"/>
        <end position="22"/>
    </location>
</feature>
<feature type="compositionally biased region" description="Polar residues" evidence="3">
    <location>
        <begin position="73"/>
        <end position="85"/>
    </location>
</feature>
<accession>A0AA40CC78</accession>
<evidence type="ECO:0000313" key="5">
    <source>
        <dbReference type="Proteomes" id="UP001175000"/>
    </source>
</evidence>
<proteinExistence type="predicted"/>
<dbReference type="InterPro" id="IPR050216">
    <property type="entry name" value="LRR_domain-containing"/>
</dbReference>
<dbReference type="SMART" id="SM00369">
    <property type="entry name" value="LRR_TYP"/>
    <property type="match status" value="2"/>
</dbReference>
<protein>
    <submittedName>
        <fullName evidence="4">Uncharacterized protein</fullName>
    </submittedName>
</protein>
<name>A0AA40CC78_9PEZI</name>
<evidence type="ECO:0000313" key="4">
    <source>
        <dbReference type="EMBL" id="KAK0633082.1"/>
    </source>
</evidence>
<dbReference type="Pfam" id="PF13855">
    <property type="entry name" value="LRR_8"/>
    <property type="match status" value="1"/>
</dbReference>
<evidence type="ECO:0000256" key="2">
    <source>
        <dbReference type="ARBA" id="ARBA00022737"/>
    </source>
</evidence>
<keyword evidence="5" id="KW-1185">Reference proteome</keyword>
<dbReference type="GO" id="GO:0005737">
    <property type="term" value="C:cytoplasm"/>
    <property type="evidence" value="ECO:0007669"/>
    <property type="project" value="TreeGrafter"/>
</dbReference>
<dbReference type="InterPro" id="IPR003591">
    <property type="entry name" value="Leu-rich_rpt_typical-subtyp"/>
</dbReference>